<evidence type="ECO:0000256" key="2">
    <source>
        <dbReference type="ARBA" id="ARBA00004239"/>
    </source>
</evidence>
<evidence type="ECO:0000256" key="16">
    <source>
        <dbReference type="ARBA" id="ARBA00023212"/>
    </source>
</evidence>
<dbReference type="GO" id="GO:0005856">
    <property type="term" value="C:cytoskeleton"/>
    <property type="evidence" value="ECO:0007669"/>
    <property type="project" value="UniProtKB-SubCell"/>
</dbReference>
<evidence type="ECO:0000256" key="12">
    <source>
        <dbReference type="ARBA" id="ARBA00022989"/>
    </source>
</evidence>
<reference evidence="29" key="1">
    <citation type="journal article" date="2023" name="bioRxiv">
        <title>Scaffold-level genome assemblies of two parasitoid biocontrol wasps reveal the parthenogenesis mechanism and an associated novel virus.</title>
        <authorList>
            <person name="Inwood S."/>
            <person name="Skelly J."/>
            <person name="Guhlin J."/>
            <person name="Harrop T."/>
            <person name="Goldson S."/>
            <person name="Dearden P."/>
        </authorList>
    </citation>
    <scope>NUCLEOTIDE SEQUENCE</scope>
    <source>
        <strain evidence="29">Irish</strain>
        <tissue evidence="29">Whole body</tissue>
    </source>
</reference>
<dbReference type="Gene3D" id="2.60.40.10">
    <property type="entry name" value="Immunoglobulins"/>
    <property type="match status" value="3"/>
</dbReference>
<dbReference type="GO" id="GO:0005576">
    <property type="term" value="C:extracellular region"/>
    <property type="evidence" value="ECO:0007669"/>
    <property type="project" value="UniProtKB-SubCell"/>
</dbReference>
<dbReference type="SMART" id="SM00736">
    <property type="entry name" value="CADG"/>
    <property type="match status" value="3"/>
</dbReference>
<organism evidence="29 30">
    <name type="scientific">Microctonus aethiopoides</name>
    <dbReference type="NCBI Taxonomy" id="144406"/>
    <lineage>
        <taxon>Eukaryota</taxon>
        <taxon>Metazoa</taxon>
        <taxon>Ecdysozoa</taxon>
        <taxon>Arthropoda</taxon>
        <taxon>Hexapoda</taxon>
        <taxon>Insecta</taxon>
        <taxon>Pterygota</taxon>
        <taxon>Neoptera</taxon>
        <taxon>Endopterygota</taxon>
        <taxon>Hymenoptera</taxon>
        <taxon>Apocrita</taxon>
        <taxon>Ichneumonoidea</taxon>
        <taxon>Braconidae</taxon>
        <taxon>Euphorinae</taxon>
        <taxon>Microctonus</taxon>
    </lineage>
</organism>
<dbReference type="InterPro" id="IPR006644">
    <property type="entry name" value="Cadg"/>
</dbReference>
<dbReference type="EMBL" id="JAQQBS010001425">
    <property type="protein sequence ID" value="KAK0157630.1"/>
    <property type="molecule type" value="Genomic_DNA"/>
</dbReference>
<dbReference type="GO" id="GO:0007411">
    <property type="term" value="P:axon guidance"/>
    <property type="evidence" value="ECO:0007669"/>
    <property type="project" value="TreeGrafter"/>
</dbReference>
<feature type="signal peptide" evidence="27">
    <location>
        <begin position="1"/>
        <end position="18"/>
    </location>
</feature>
<dbReference type="Pfam" id="PF05345">
    <property type="entry name" value="He_PIG"/>
    <property type="match status" value="1"/>
</dbReference>
<evidence type="ECO:0000313" key="29">
    <source>
        <dbReference type="EMBL" id="KAK0157630.1"/>
    </source>
</evidence>
<dbReference type="InterPro" id="IPR015919">
    <property type="entry name" value="Cadherin-like_sf"/>
</dbReference>
<feature type="compositionally biased region" description="Pro residues" evidence="25">
    <location>
        <begin position="1344"/>
        <end position="1358"/>
    </location>
</feature>
<feature type="transmembrane region" description="Helical" evidence="26">
    <location>
        <begin position="1218"/>
        <end position="1244"/>
    </location>
</feature>
<dbReference type="InterPro" id="IPR008465">
    <property type="entry name" value="DAG1_C"/>
</dbReference>
<feature type="region of interest" description="Disordered" evidence="25">
    <location>
        <begin position="42"/>
        <end position="81"/>
    </location>
</feature>
<comment type="subcellular location">
    <subcellularLocation>
        <location evidence="1">Cell membrane</location>
        <location evidence="1">Sarcolemma</location>
    </subcellularLocation>
    <subcellularLocation>
        <location evidence="4">Cell membrane</location>
        <topology evidence="4">Single-pass type I membrane protein</topology>
    </subcellularLocation>
    <subcellularLocation>
        <location evidence="3">Cytoplasm</location>
        <location evidence="3">Cytoskeleton</location>
    </subcellularLocation>
    <subcellularLocation>
        <location evidence="5">Nucleus</location>
        <location evidence="5">Nucleoplasm</location>
    </subcellularLocation>
    <subcellularLocation>
        <location evidence="24">Postsynaptic cell membrane</location>
    </subcellularLocation>
    <subcellularLocation>
        <location evidence="2">Secreted</location>
        <location evidence="2">Extracellular space</location>
    </subcellularLocation>
</comment>
<keyword evidence="15" id="KW-0325">Glycoprotein</keyword>
<keyword evidence="13" id="KW-0770">Synapse</keyword>
<feature type="region of interest" description="Disordered" evidence="25">
    <location>
        <begin position="327"/>
        <end position="407"/>
    </location>
</feature>
<dbReference type="GO" id="GO:0005654">
    <property type="term" value="C:nucleoplasm"/>
    <property type="evidence" value="ECO:0007669"/>
    <property type="project" value="UniProtKB-SubCell"/>
</dbReference>
<gene>
    <name evidence="29" type="ORF">PV328_011343</name>
</gene>
<keyword evidence="12 26" id="KW-1133">Transmembrane helix</keyword>
<evidence type="ECO:0000256" key="27">
    <source>
        <dbReference type="SAM" id="SignalP"/>
    </source>
</evidence>
<feature type="compositionally biased region" description="Acidic residues" evidence="25">
    <location>
        <begin position="363"/>
        <end position="372"/>
    </location>
</feature>
<dbReference type="PROSITE" id="PS51699">
    <property type="entry name" value="SEA_DG"/>
    <property type="match status" value="2"/>
</dbReference>
<keyword evidence="7" id="KW-0963">Cytoplasm</keyword>
<reference evidence="29" key="2">
    <citation type="submission" date="2023-03" db="EMBL/GenBank/DDBJ databases">
        <authorList>
            <person name="Inwood S.N."/>
            <person name="Skelly J.G."/>
            <person name="Guhlin J."/>
            <person name="Harrop T.W.R."/>
            <person name="Goldson S.G."/>
            <person name="Dearden P.K."/>
        </authorList>
    </citation>
    <scope>NUCLEOTIDE SEQUENCE</scope>
    <source>
        <strain evidence="29">Irish</strain>
        <tissue evidence="29">Whole body</tissue>
    </source>
</reference>
<evidence type="ECO:0000256" key="22">
    <source>
        <dbReference type="ARBA" id="ARBA00030092"/>
    </source>
</evidence>
<dbReference type="GO" id="GO:0045211">
    <property type="term" value="C:postsynaptic membrane"/>
    <property type="evidence" value="ECO:0007669"/>
    <property type="project" value="UniProtKB-SubCell"/>
</dbReference>
<dbReference type="GO" id="GO:0043236">
    <property type="term" value="F:laminin binding"/>
    <property type="evidence" value="ECO:0007669"/>
    <property type="project" value="TreeGrafter"/>
</dbReference>
<keyword evidence="8" id="KW-0964">Secreted</keyword>
<feature type="region of interest" description="Disordered" evidence="25">
    <location>
        <begin position="661"/>
        <end position="683"/>
    </location>
</feature>
<protein>
    <recommendedName>
        <fullName evidence="21">Dystroglycan 1</fullName>
    </recommendedName>
    <alternativeName>
        <fullName evidence="23">Dystroglycan</fullName>
    </alternativeName>
    <alternativeName>
        <fullName evidence="22">Dystrophin-associated glycoprotein 1</fullName>
    </alternativeName>
</protein>
<evidence type="ECO:0000256" key="5">
    <source>
        <dbReference type="ARBA" id="ARBA00004642"/>
    </source>
</evidence>
<feature type="compositionally biased region" description="Low complexity" evidence="25">
    <location>
        <begin position="661"/>
        <end position="676"/>
    </location>
</feature>
<keyword evidence="6" id="KW-1003">Cell membrane</keyword>
<evidence type="ECO:0000256" key="13">
    <source>
        <dbReference type="ARBA" id="ARBA00023018"/>
    </source>
</evidence>
<feature type="domain" description="Peptidase S72" evidence="28">
    <location>
        <begin position="831"/>
        <end position="945"/>
    </location>
</feature>
<dbReference type="InterPro" id="IPR027468">
    <property type="entry name" value="Alpha-dystroglycan_domain_2"/>
</dbReference>
<dbReference type="SUPFAM" id="SSF111006">
    <property type="entry name" value="Dystroglycan, domain 2"/>
    <property type="match status" value="1"/>
</dbReference>
<dbReference type="InterPro" id="IPR030398">
    <property type="entry name" value="SEA_DG_dom"/>
</dbReference>
<keyword evidence="9" id="KW-0597">Phosphoprotein</keyword>
<feature type="compositionally biased region" description="Basic and acidic residues" evidence="25">
    <location>
        <begin position="1254"/>
        <end position="1263"/>
    </location>
</feature>
<evidence type="ECO:0000256" key="15">
    <source>
        <dbReference type="ARBA" id="ARBA00023180"/>
    </source>
</evidence>
<evidence type="ECO:0000256" key="20">
    <source>
        <dbReference type="ARBA" id="ARBA00024991"/>
    </source>
</evidence>
<dbReference type="PANTHER" id="PTHR21559">
    <property type="entry name" value="DYSTROGLYCAN-RELATED"/>
    <property type="match status" value="1"/>
</dbReference>
<evidence type="ECO:0000256" key="26">
    <source>
        <dbReference type="SAM" id="Phobius"/>
    </source>
</evidence>
<dbReference type="PANTHER" id="PTHR21559:SF21">
    <property type="entry name" value="DYSTROGLYCAN 1"/>
    <property type="match status" value="1"/>
</dbReference>
<evidence type="ECO:0000256" key="18">
    <source>
        <dbReference type="ARBA" id="ARBA00023257"/>
    </source>
</evidence>
<keyword evidence="14" id="KW-1015">Disulfide bond</keyword>
<dbReference type="Proteomes" id="UP001168990">
    <property type="component" value="Unassembled WGS sequence"/>
</dbReference>
<feature type="region of interest" description="Disordered" evidence="25">
    <location>
        <begin position="1253"/>
        <end position="1358"/>
    </location>
</feature>
<evidence type="ECO:0000256" key="21">
    <source>
        <dbReference type="ARBA" id="ARBA00026224"/>
    </source>
</evidence>
<feature type="domain" description="Peptidase S72" evidence="28">
    <location>
        <begin position="1073"/>
        <end position="1186"/>
    </location>
</feature>
<evidence type="ECO:0000256" key="24">
    <source>
        <dbReference type="ARBA" id="ARBA00034100"/>
    </source>
</evidence>
<accession>A0AA39C484</accession>
<name>A0AA39C484_9HYME</name>
<comment type="function">
    <text evidence="19">The dystroglycan complex is involved in a number of processes including laminin and basement membrane assembly, sarcolemmal stability, cell survival, peripheral nerve myelination, nodal structure, cell migration, and epithelial polarization.</text>
</comment>
<evidence type="ECO:0000259" key="28">
    <source>
        <dbReference type="PROSITE" id="PS51699"/>
    </source>
</evidence>
<evidence type="ECO:0000256" key="6">
    <source>
        <dbReference type="ARBA" id="ARBA00022475"/>
    </source>
</evidence>
<evidence type="ECO:0000256" key="25">
    <source>
        <dbReference type="SAM" id="MobiDB-lite"/>
    </source>
</evidence>
<keyword evidence="26" id="KW-0472">Membrane</keyword>
<feature type="compositionally biased region" description="Acidic residues" evidence="25">
    <location>
        <begin position="346"/>
        <end position="356"/>
    </location>
</feature>
<evidence type="ECO:0000256" key="9">
    <source>
        <dbReference type="ARBA" id="ARBA00022553"/>
    </source>
</evidence>
<proteinExistence type="predicted"/>
<keyword evidence="18" id="KW-0628">Postsynaptic cell membrane</keyword>
<dbReference type="Gene3D" id="3.30.70.1040">
    <property type="entry name" value="Dystroglycan, domain 2"/>
    <property type="match status" value="1"/>
</dbReference>
<keyword evidence="30" id="KW-1185">Reference proteome</keyword>
<dbReference type="InterPro" id="IPR013783">
    <property type="entry name" value="Ig-like_fold"/>
</dbReference>
<evidence type="ECO:0000256" key="14">
    <source>
        <dbReference type="ARBA" id="ARBA00023157"/>
    </source>
</evidence>
<dbReference type="SUPFAM" id="SSF49313">
    <property type="entry name" value="Cadherin-like"/>
    <property type="match status" value="3"/>
</dbReference>
<dbReference type="GO" id="GO:0016011">
    <property type="term" value="C:dystroglycan complex"/>
    <property type="evidence" value="ECO:0007669"/>
    <property type="project" value="TreeGrafter"/>
</dbReference>
<dbReference type="GO" id="GO:0042383">
    <property type="term" value="C:sarcolemma"/>
    <property type="evidence" value="ECO:0007669"/>
    <property type="project" value="UniProtKB-SubCell"/>
</dbReference>
<evidence type="ECO:0000313" key="30">
    <source>
        <dbReference type="Proteomes" id="UP001168990"/>
    </source>
</evidence>
<keyword evidence="10 26" id="KW-0812">Transmembrane</keyword>
<sequence length="1358" mass="151192">MKTATVLVLIALVPLIKSINLQEDDLVFDDVGEEASQAPVVINTKDHDTNNDNNNNNNNNNNNDDEDNNRNNKHNIDINNTNKKHESIEKFRGVPDDVAIVGHVFKLKIPKQAFSGNVDHYEARCNDDKPLPSWLFFDEAASTLMGVPSKKDVGLHQINVKAYGISGDIANDVFNVKVILEKLDRIKHKDRKSHCDDSEERTLMTILLDAKFDDLKPITKVEAIENLAGFLGLHNSAFTMHGRGNKEESAAEDSTVILTGPGNVKHRKEKHSTCIHWQVGCDGHLWRHQADLLKQMKQQARDGTLYEVIQLPVLLWRVKTDSNDLLRNRRETGSGDYGNNGNNGNNDEDYDEDYDYDGSYYDGEGEGDDNEPQTELPPNSIIPSATLPRGMSESEQEHPHRHHHGEEAIESKAEEHISEDDIIPVIDNKLERTLNENTSSIPQLTTMQQTSTTTTTTITTTIPSTTTEKTLSTLTTTNEIETSPVVVPVSSTIPSILLTTVTKTTTIIPPINTTTSTNVDTILTSLMNGTMNIDNITATIETINNNRTIIPTTTTTTTIPLLTTITTTTTTTAAVDDDTDSLPIDPMTDNETQTPTSIVVATLSSTIISTMNNKEVNIVATTSNDTIDESIEGTEMLTTIQVPTTTSISSTTIHQVPIVETSSETTTTTSTHISSSVPDVNLNSIPTTMSKQQTTTSTTTPSTTTATILRKITTANVVHSVPNHPPTRDRQLQKIPVTAGKPLSYIIPANTFSDAEDGNTRNLTLDVFHQHNRLNITHWLQFNNKTQEVYGLPLEEDVSIWDYEVIATDRQGLSVIDNLKIYVQQHKLSRAITHEFSIYIQIGKRKLFPTNIDWALKIIRSLAQLYGDNDANAITVRSIDINGDQAIFTWTNDSIPRSSECPKDEINKLLHVLIANRDGDPSAMLEEILAPEIHVRRVVFQGMGQCETMNEPDTPKIPTQEPKTNFPPLPRNQVDHINATVGQLLVFRVPEDTFFDPEDGSARNMRMSLLTIDRNPIPGDDWLQFDINNQEFYGVPMKNDIKRKEYQLVVTDKDGASATDGLVVVVHPSIDTKSSAEFTIKLGTDYDIFMQSAMLKKNFIHRLRDLFGDKDTNAISITSILPAGKNTIITWRNTTLPTDYCPNNEITRLSEVLFVKPDNKELTDRIERIMGSEFPIDQLTLTPMGICQGEFTRVHSNDNGISTSDDSTSVDGASNDDYLITFVLPAIIIAAMLIFAGIIACVLYRRKRSGKMSVSEHDDERQSFRSKGIPVIFQDELEEKPDPGNKSPVILKEEKPPLPPPEYQKGAEDGADQPMLPKENSEEPYQPPPPFARTSDNNRQNRPKPTPTYRKPPPYVPP</sequence>
<evidence type="ECO:0000256" key="4">
    <source>
        <dbReference type="ARBA" id="ARBA00004251"/>
    </source>
</evidence>
<evidence type="ECO:0000256" key="17">
    <source>
        <dbReference type="ARBA" id="ARBA00023242"/>
    </source>
</evidence>
<dbReference type="GO" id="GO:0002009">
    <property type="term" value="P:morphogenesis of an epithelium"/>
    <property type="evidence" value="ECO:0007669"/>
    <property type="project" value="TreeGrafter"/>
</dbReference>
<dbReference type="CDD" id="cd11303">
    <property type="entry name" value="Dystroglycan_repeat"/>
    <property type="match status" value="1"/>
</dbReference>
<comment type="function">
    <text evidence="20">Transmembrane protein that plays important roles in connecting the extracellular matrix to the cytoskeleton. Acts as a cell adhesion receptor in both muscle and non-muscle tissues. Receptor for both DMD and UTRN and, through these interactions, scaffolds axin to the cytoskeleton. Also functions in cell adhesion-mediated signaling and implicated in cell polarity.</text>
</comment>
<dbReference type="GO" id="GO:0021675">
    <property type="term" value="P:nerve development"/>
    <property type="evidence" value="ECO:0007669"/>
    <property type="project" value="TreeGrafter"/>
</dbReference>
<feature type="chain" id="PRO_5041461089" description="Dystroglycan 1" evidence="27">
    <location>
        <begin position="19"/>
        <end position="1358"/>
    </location>
</feature>
<dbReference type="GO" id="GO:0005509">
    <property type="term" value="F:calcium ion binding"/>
    <property type="evidence" value="ECO:0007669"/>
    <property type="project" value="InterPro"/>
</dbReference>
<keyword evidence="11 27" id="KW-0732">Signal</keyword>
<evidence type="ECO:0000256" key="1">
    <source>
        <dbReference type="ARBA" id="ARBA00004135"/>
    </source>
</evidence>
<dbReference type="Pfam" id="PF05454">
    <property type="entry name" value="DAG1"/>
    <property type="match status" value="2"/>
</dbReference>
<keyword evidence="16" id="KW-0206">Cytoskeleton</keyword>
<evidence type="ECO:0000256" key="3">
    <source>
        <dbReference type="ARBA" id="ARBA00004245"/>
    </source>
</evidence>
<evidence type="ECO:0000256" key="19">
    <source>
        <dbReference type="ARBA" id="ARBA00023567"/>
    </source>
</evidence>
<feature type="compositionally biased region" description="Low complexity" evidence="25">
    <location>
        <begin position="51"/>
        <end position="62"/>
    </location>
</feature>
<evidence type="ECO:0000256" key="23">
    <source>
        <dbReference type="ARBA" id="ARBA00031034"/>
    </source>
</evidence>
<evidence type="ECO:0000256" key="7">
    <source>
        <dbReference type="ARBA" id="ARBA00022490"/>
    </source>
</evidence>
<keyword evidence="17" id="KW-0539">Nucleus</keyword>
<evidence type="ECO:0000256" key="10">
    <source>
        <dbReference type="ARBA" id="ARBA00022692"/>
    </source>
</evidence>
<evidence type="ECO:0000256" key="11">
    <source>
        <dbReference type="ARBA" id="ARBA00022729"/>
    </source>
</evidence>
<comment type="caution">
    <text evidence="29">The sequence shown here is derived from an EMBL/GenBank/DDBJ whole genome shotgun (WGS) entry which is preliminary data.</text>
</comment>
<evidence type="ECO:0000256" key="8">
    <source>
        <dbReference type="ARBA" id="ARBA00022525"/>
    </source>
</evidence>